<evidence type="ECO:0000256" key="1">
    <source>
        <dbReference type="SAM" id="MobiDB-lite"/>
    </source>
</evidence>
<reference evidence="2 3" key="1">
    <citation type="submission" date="2019-02" db="EMBL/GenBank/DDBJ databases">
        <title>Genome sequencing of the rare red list fungi Phlebia centrifuga.</title>
        <authorList>
            <person name="Buettner E."/>
            <person name="Kellner H."/>
        </authorList>
    </citation>
    <scope>NUCLEOTIDE SEQUENCE [LARGE SCALE GENOMIC DNA]</scope>
    <source>
        <strain evidence="2 3">DSM 108282</strain>
    </source>
</reference>
<evidence type="ECO:0000313" key="3">
    <source>
        <dbReference type="Proteomes" id="UP000309038"/>
    </source>
</evidence>
<sequence length="373" mass="40013">MLQNGSHGGQSLASNVGAPSAPLLNHLDFPNIDHWREDDWDNRNTKGVTYLHEKPSQSTAGKCSFVQKADGGGLDAAEWKALNSTTRGLFNGLQPVPDSWMADSTMKQRLAVYDELIFRFPFLGFCNGYWKVEKYVINQYPLWKAARKWKLEASEEGLLANVTAPRKRPSKDTDGLRKKKSKVTVTMDIPNPLLGMAPPVLDLLLTGAVAPSATASMPSDDTVAASTRLDTATSQGCEGTAATAGACASDPGTTSESPAPATPPEEILSGPAVVTNEAVSGLDATLIRPTTADLPITDKSTTPTVMDEVPTKRRGRIFQPGPKHTARNVCGRAWKQGNPNGTAAAFGKHWEKLSKEEKKVYDGEAKQLVAATA</sequence>
<dbReference type="Proteomes" id="UP000309038">
    <property type="component" value="Unassembled WGS sequence"/>
</dbReference>
<feature type="region of interest" description="Disordered" evidence="1">
    <location>
        <begin position="162"/>
        <end position="182"/>
    </location>
</feature>
<keyword evidence="3" id="KW-1185">Reference proteome</keyword>
<feature type="compositionally biased region" description="Low complexity" evidence="1">
    <location>
        <begin position="242"/>
        <end position="259"/>
    </location>
</feature>
<protein>
    <submittedName>
        <fullName evidence="2">Uncharacterized protein</fullName>
    </submittedName>
</protein>
<evidence type="ECO:0000313" key="2">
    <source>
        <dbReference type="EMBL" id="THG94138.1"/>
    </source>
</evidence>
<comment type="caution">
    <text evidence="2">The sequence shown here is derived from an EMBL/GenBank/DDBJ whole genome shotgun (WGS) entry which is preliminary data.</text>
</comment>
<dbReference type="AlphaFoldDB" id="A0A4S4K8D5"/>
<name>A0A4S4K8D5_9APHY</name>
<accession>A0A4S4K8D5</accession>
<feature type="region of interest" description="Disordered" evidence="1">
    <location>
        <begin position="242"/>
        <end position="268"/>
    </location>
</feature>
<dbReference type="EMBL" id="SGPJ01000495">
    <property type="protein sequence ID" value="THG94138.1"/>
    <property type="molecule type" value="Genomic_DNA"/>
</dbReference>
<gene>
    <name evidence="2" type="ORF">EW026_g7272</name>
</gene>
<organism evidence="2 3">
    <name type="scientific">Hermanssonia centrifuga</name>
    <dbReference type="NCBI Taxonomy" id="98765"/>
    <lineage>
        <taxon>Eukaryota</taxon>
        <taxon>Fungi</taxon>
        <taxon>Dikarya</taxon>
        <taxon>Basidiomycota</taxon>
        <taxon>Agaricomycotina</taxon>
        <taxon>Agaricomycetes</taxon>
        <taxon>Polyporales</taxon>
        <taxon>Meruliaceae</taxon>
        <taxon>Hermanssonia</taxon>
    </lineage>
</organism>
<proteinExistence type="predicted"/>